<dbReference type="InterPro" id="IPR041723">
    <property type="entry name" value="CCT"/>
</dbReference>
<evidence type="ECO:0000256" key="11">
    <source>
        <dbReference type="HAMAP-Rule" id="MF_03037"/>
    </source>
</evidence>
<evidence type="ECO:0000256" key="5">
    <source>
        <dbReference type="ARBA" id="ARBA00022679"/>
    </source>
</evidence>
<keyword evidence="10" id="KW-1208">Phospholipid metabolism</keyword>
<dbReference type="SUPFAM" id="SSF52374">
    <property type="entry name" value="Nucleotidylyl transferase"/>
    <property type="match status" value="1"/>
</dbReference>
<dbReference type="Pfam" id="PF03707">
    <property type="entry name" value="MHYT"/>
    <property type="match status" value="1"/>
</dbReference>
<comment type="similarity">
    <text evidence="11">Belongs to the WD repeat CIA1 family.</text>
</comment>
<feature type="region of interest" description="Disordered" evidence="13">
    <location>
        <begin position="1580"/>
        <end position="1612"/>
    </location>
</feature>
<dbReference type="PROSITE" id="PS50294">
    <property type="entry name" value="WD_REPEATS_REGION"/>
    <property type="match status" value="2"/>
</dbReference>
<feature type="repeat" description="WD" evidence="12">
    <location>
        <begin position="889"/>
        <end position="923"/>
    </location>
</feature>
<feature type="transmembrane region" description="Helical" evidence="14">
    <location>
        <begin position="55"/>
        <end position="76"/>
    </location>
</feature>
<keyword evidence="2" id="KW-0444">Lipid biosynthesis</keyword>
<dbReference type="InterPro" id="IPR004821">
    <property type="entry name" value="Cyt_trans-like"/>
</dbReference>
<keyword evidence="9" id="KW-0594">Phospholipid biosynthesis</keyword>
<evidence type="ECO:0000259" key="15">
    <source>
        <dbReference type="PROSITE" id="PS50924"/>
    </source>
</evidence>
<keyword evidence="14" id="KW-0472">Membrane</keyword>
<dbReference type="InterPro" id="IPR005330">
    <property type="entry name" value="MHYT_dom"/>
</dbReference>
<feature type="transmembrane region" description="Helical" evidence="14">
    <location>
        <begin position="165"/>
        <end position="189"/>
    </location>
</feature>
<dbReference type="SMART" id="SM00320">
    <property type="entry name" value="WD40"/>
    <property type="match status" value="6"/>
</dbReference>
<feature type="compositionally biased region" description="Polar residues" evidence="13">
    <location>
        <begin position="1659"/>
        <end position="1668"/>
    </location>
</feature>
<dbReference type="GO" id="GO:0016226">
    <property type="term" value="P:iron-sulfur cluster assembly"/>
    <property type="evidence" value="ECO:0007669"/>
    <property type="project" value="UniProtKB-UniRule"/>
</dbReference>
<dbReference type="InterPro" id="IPR028608">
    <property type="entry name" value="CIAO1/Cia1"/>
</dbReference>
<evidence type="ECO:0000256" key="8">
    <source>
        <dbReference type="ARBA" id="ARBA00023098"/>
    </source>
</evidence>
<keyword evidence="4 12" id="KW-0853">WD repeat</keyword>
<dbReference type="GO" id="GO:0008654">
    <property type="term" value="P:phospholipid biosynthetic process"/>
    <property type="evidence" value="ECO:0007669"/>
    <property type="project" value="UniProtKB-KW"/>
</dbReference>
<feature type="region of interest" description="Disordered" evidence="13">
    <location>
        <begin position="1246"/>
        <end position="1365"/>
    </location>
</feature>
<feature type="repeat" description="WD" evidence="12">
    <location>
        <begin position="1146"/>
        <end position="1178"/>
    </location>
</feature>
<feature type="region of interest" description="Disordered" evidence="13">
    <location>
        <begin position="1656"/>
        <end position="1702"/>
    </location>
</feature>
<evidence type="ECO:0000256" key="14">
    <source>
        <dbReference type="SAM" id="Phobius"/>
    </source>
</evidence>
<evidence type="ECO:0000256" key="12">
    <source>
        <dbReference type="PROSITE-ProRule" id="PRU00221"/>
    </source>
</evidence>
<evidence type="ECO:0000256" key="3">
    <source>
        <dbReference type="ARBA" id="ARBA00022553"/>
    </source>
</evidence>
<evidence type="ECO:0000256" key="4">
    <source>
        <dbReference type="ARBA" id="ARBA00022574"/>
    </source>
</evidence>
<keyword evidence="5" id="KW-0808">Transferase</keyword>
<protein>
    <recommendedName>
        <fullName evidence="11">Probable cytosolic iron-sulfur protein assembly protein 1</fullName>
    </recommendedName>
</protein>
<organism evidence="16 17">
    <name type="scientific">Alternaria burnsii</name>
    <dbReference type="NCBI Taxonomy" id="1187904"/>
    <lineage>
        <taxon>Eukaryota</taxon>
        <taxon>Fungi</taxon>
        <taxon>Dikarya</taxon>
        <taxon>Ascomycota</taxon>
        <taxon>Pezizomycotina</taxon>
        <taxon>Dothideomycetes</taxon>
        <taxon>Pleosporomycetidae</taxon>
        <taxon>Pleosporales</taxon>
        <taxon>Pleosporineae</taxon>
        <taxon>Pleosporaceae</taxon>
        <taxon>Alternaria</taxon>
        <taxon>Alternaria sect. Alternaria</taxon>
    </lineage>
</organism>
<dbReference type="PROSITE" id="PS50082">
    <property type="entry name" value="WD_REPEATS_2"/>
    <property type="match status" value="4"/>
</dbReference>
<reference evidence="16" key="1">
    <citation type="submission" date="2020-01" db="EMBL/GenBank/DDBJ databases">
        <authorList>
            <person name="Feng Z.H.Z."/>
        </authorList>
    </citation>
    <scope>NUCLEOTIDE SEQUENCE</scope>
    <source>
        <strain evidence="16">CBS107.38</strain>
    </source>
</reference>
<keyword evidence="14" id="KW-1133">Transmembrane helix</keyword>
<dbReference type="NCBIfam" id="TIGR00125">
    <property type="entry name" value="cyt_tran_rel"/>
    <property type="match status" value="1"/>
</dbReference>
<dbReference type="PROSITE" id="PS50924">
    <property type="entry name" value="MHYT"/>
    <property type="match status" value="1"/>
</dbReference>
<dbReference type="Proteomes" id="UP000596902">
    <property type="component" value="Unassembled WGS sequence"/>
</dbReference>
<dbReference type="PANTHER" id="PTHR35152">
    <property type="entry name" value="DOMAIN SIGNALLING PROTEIN, PUTATIVE (AFU_ORTHOLOGUE AFUA_5G11310)-RELATED"/>
    <property type="match status" value="1"/>
</dbReference>
<evidence type="ECO:0000256" key="2">
    <source>
        <dbReference type="ARBA" id="ARBA00022516"/>
    </source>
</evidence>
<keyword evidence="3" id="KW-0597">Phosphoprotein</keyword>
<evidence type="ECO:0000256" key="10">
    <source>
        <dbReference type="ARBA" id="ARBA00023264"/>
    </source>
</evidence>
<dbReference type="Pfam" id="PF01467">
    <property type="entry name" value="CTP_transf_like"/>
    <property type="match status" value="1"/>
</dbReference>
<dbReference type="Pfam" id="PF00400">
    <property type="entry name" value="WD40"/>
    <property type="match status" value="4"/>
</dbReference>
<dbReference type="Gene3D" id="3.40.50.620">
    <property type="entry name" value="HUPs"/>
    <property type="match status" value="1"/>
</dbReference>
<name>A0A8H7EE18_9PLEO</name>
<evidence type="ECO:0000313" key="16">
    <source>
        <dbReference type="EMBL" id="KAF7672494.1"/>
    </source>
</evidence>
<dbReference type="GO" id="GO:0097361">
    <property type="term" value="C:cytosolic [4Fe-4S] assembly targeting complex"/>
    <property type="evidence" value="ECO:0007669"/>
    <property type="project" value="InterPro"/>
</dbReference>
<comment type="caution">
    <text evidence="16">The sequence shown here is derived from an EMBL/GenBank/DDBJ whole genome shotgun (WGS) entry which is preliminary data.</text>
</comment>
<evidence type="ECO:0000256" key="1">
    <source>
        <dbReference type="ARBA" id="ARBA00010101"/>
    </source>
</evidence>
<proteinExistence type="inferred from homology"/>
<feature type="compositionally biased region" description="Basic and acidic residues" evidence="13">
    <location>
        <begin position="1693"/>
        <end position="1702"/>
    </location>
</feature>
<evidence type="ECO:0000256" key="6">
    <source>
        <dbReference type="ARBA" id="ARBA00022695"/>
    </source>
</evidence>
<dbReference type="PANTHER" id="PTHR35152:SF1">
    <property type="entry name" value="DOMAIN SIGNALLING PROTEIN, PUTATIVE (AFU_ORTHOLOGUE AFUA_5G11310)-RELATED"/>
    <property type="match status" value="1"/>
</dbReference>
<accession>A0A8H7EE18</accession>
<evidence type="ECO:0000313" key="17">
    <source>
        <dbReference type="Proteomes" id="UP000596902"/>
    </source>
</evidence>
<sequence>MFDPEIATKYPLGSRPSISFLPGLIVGSYVVSLIGAFTTVELLHRRVSGAGWRSWVQIGGCAVSFGLVAIWCMHFVGNRAIVLGDGEEEIQLYYSSTYTAVSAILPVVVIFLGLLAADKFYKGSKGSFVRFASLGVCGVCGGAAVTEMHYLGNNGTTNYRIILSWAHVVGAASIAVGACLISFSLFFIWSKHWMNNLWRRIIVAIVLALAVCGMHWTAAAGTWYEIRGYHSGPGQERNTNLIISLCLCLSACVVCFLLGFIKQRQRRLEKNRAAQVVLAIATFDPEGRLLVSQGGLMPCQTITQQFHQRTFDEEFNTSHPVFQWIFRVSRNWTGISDLIPKMREHLQATGYLQAPTHASNSRTSLDTDEDLSYSATFRELFCVTAHDIAKTLDTSLHNLGCLYEEVLTTGTMNNRAIWTSNYGNKTIVAADVATKDLEAAIVNPILFGRGQMLVLTKKVDTTEANRLHNLGYGFAGVEQVSDHLARSLQIPRDDLENLVGRLHAFSERQLSLPKKGTYIGSFLVQPKPGMRGLDIIVPRAAPGRLPMVKLSSDELDGRQMSILATFNGSTLDDCLLRINNRTATDPEDDMFLDKFRNRIMELLRDCPEETLHRAVFSSQQLDMMHGQTEFSHATIFAFCGIKEIYVQSLQSLTLKAIPLSFFQTYLRSQEGCADHAILAQKNHKEFSSLRRAPSVTKVAPSSRGHKWPRALRSKRSSSTEISWQTDTCSEKGLVNYTTTSTSAPESSSHPWGGIMVTSTQNIHVDEGKDGANLELSELGLTLRDTSRQSSRRWSSIIYICPYLDPSHQLRAAAAAASIRSVRPARSGPSTMSSPRTHTLAPLATLTPPSNSRTWQSAPHPTLPIVATACSDRSVRVYSLTSFTLLHSITGGHKRSVRTVSWKPGTRGQSVLATGSFDSSAGIWRREEGGGAVGGMERDFTDAGDTMSDHDDADDYQFSCILDGHESEIKCLAWSPSGQYLATCSRDKSVWIWEELEDDNFETVAVLQEHDGDVKSVAWHPEEDLLVSTSYDDTVRLYREDADDWVQVAMIDGHKETVWWAEFEGSGMSKKDYRKDTTGLAAEQRQHMEELERSGPRFATCSDDCTVRIWRRRPRERDEYAERNTGIPSIIRSAAIDEDWHQEAVLPKAHERAIYSVSWSRRTGLIVSAGSDGKIVVYKERWREQQAAPDTDNGDADKSLTEWVVVAELFSGHDVFEINHVCWARRADKGKRSEDEEVILTLGLPTLMPPKRKRSTTVTSVKKDAMDAVQPSSRDASDEGAEDPVLQAVASKKERQADANANGTTTTTTTKRVRVKSAHGDQDSDEDERASKKSRRTSSLAGDDDHGEGGEAGSMRMEPPPKAGLVDPVGYKTNPPPEGRPVRIYADGVFDLFHIGHMRALQQAKTAFPDVHLVVGVTGNKETHKRKGLTVLSARERAESVRHCKWVDEVIEDCPWIVTAEFLLKHNIDYVAHDDLPYGADEGDDIYGPIKERGMFLVTQRTEGLSTTGIITKIVRDYDQYIDRQLKRGTSRKELNVSWLKKNELDVKRTMAELRDSIKANWTTTGQELSKDFRQFWQYGTSRPASPARTPTREQTQAEAMESGGNVARSPSAISRLSHLDIPRANNSTRESSEFAAGYNLGLIGGVRSWMARSRRNLNDSRPQSPTFDESSDEQEARSPQDKEVTRGRTGKQMKSEGVDTAA</sequence>
<dbReference type="InterPro" id="IPR015943">
    <property type="entry name" value="WD40/YVTN_repeat-like_dom_sf"/>
</dbReference>
<feature type="repeat" description="WD" evidence="12">
    <location>
        <begin position="1006"/>
        <end position="1037"/>
    </location>
</feature>
<dbReference type="InterPro" id="IPR036322">
    <property type="entry name" value="WD40_repeat_dom_sf"/>
</dbReference>
<feature type="transmembrane region" description="Helical" evidence="14">
    <location>
        <begin position="20"/>
        <end position="43"/>
    </location>
</feature>
<keyword evidence="8" id="KW-0443">Lipid metabolism</keyword>
<evidence type="ECO:0000256" key="13">
    <source>
        <dbReference type="SAM" id="MobiDB-lite"/>
    </source>
</evidence>
<keyword evidence="14" id="KW-0812">Transmembrane</keyword>
<dbReference type="EMBL" id="JAAABM010000016">
    <property type="protein sequence ID" value="KAF7672494.1"/>
    <property type="molecule type" value="Genomic_DNA"/>
</dbReference>
<evidence type="ECO:0000256" key="7">
    <source>
        <dbReference type="ARBA" id="ARBA00022737"/>
    </source>
</evidence>
<dbReference type="InterPro" id="IPR001680">
    <property type="entry name" value="WD40_rpt"/>
</dbReference>
<dbReference type="Gene3D" id="2.130.10.10">
    <property type="entry name" value="YVTN repeat-like/Quinoprotein amine dehydrogenase"/>
    <property type="match status" value="1"/>
</dbReference>
<feature type="transmembrane region" description="Helical" evidence="14">
    <location>
        <begin position="201"/>
        <end position="221"/>
    </location>
</feature>
<evidence type="ECO:0000256" key="9">
    <source>
        <dbReference type="ARBA" id="ARBA00023209"/>
    </source>
</evidence>
<keyword evidence="6" id="KW-0548">Nucleotidyltransferase</keyword>
<keyword evidence="17" id="KW-1185">Reference proteome</keyword>
<feature type="transmembrane region" description="Helical" evidence="14">
    <location>
        <begin position="96"/>
        <end position="116"/>
    </location>
</feature>
<feature type="transmembrane region" description="Helical" evidence="14">
    <location>
        <begin position="241"/>
        <end position="261"/>
    </location>
</feature>
<dbReference type="CDD" id="cd02174">
    <property type="entry name" value="CCT"/>
    <property type="match status" value="1"/>
</dbReference>
<feature type="transmembrane region" description="Helical" evidence="14">
    <location>
        <begin position="128"/>
        <end position="145"/>
    </location>
</feature>
<comment type="function">
    <text evidence="11">Essential component of the cytosolic iron-sulfur (Fe/S) protein assembly machinery. Required for the maturation of extramitochondrial Fe/S proteins.</text>
</comment>
<feature type="repeat" description="WD" evidence="12">
    <location>
        <begin position="961"/>
        <end position="993"/>
    </location>
</feature>
<dbReference type="FunFam" id="3.40.50.620:FF:000147">
    <property type="entry name" value="Cholinephosphate cytidylyltransferase"/>
    <property type="match status" value="1"/>
</dbReference>
<dbReference type="SUPFAM" id="SSF50978">
    <property type="entry name" value="WD40 repeat-like"/>
    <property type="match status" value="1"/>
</dbReference>
<dbReference type="InterPro" id="IPR014729">
    <property type="entry name" value="Rossmann-like_a/b/a_fold"/>
</dbReference>
<feature type="compositionally biased region" description="Basic and acidic residues" evidence="13">
    <location>
        <begin position="1674"/>
        <end position="1686"/>
    </location>
</feature>
<reference evidence="16" key="2">
    <citation type="submission" date="2020-08" db="EMBL/GenBank/DDBJ databases">
        <title>Draft Genome Sequence of Cumin Blight Pathogen Alternaria burnsii.</title>
        <authorList>
            <person name="Feng Z."/>
        </authorList>
    </citation>
    <scope>NUCLEOTIDE SEQUENCE</scope>
    <source>
        <strain evidence="16">CBS107.38</strain>
    </source>
</reference>
<dbReference type="HAMAP" id="MF_03037">
    <property type="entry name" value="ciao1"/>
    <property type="match status" value="1"/>
</dbReference>
<gene>
    <name evidence="11" type="primary">CIA1</name>
    <name evidence="16" type="ORF">GT037_009525</name>
</gene>
<feature type="domain" description="MHYT" evidence="15">
    <location>
        <begin position="20"/>
        <end position="225"/>
    </location>
</feature>
<dbReference type="GO" id="GO:0016779">
    <property type="term" value="F:nucleotidyltransferase activity"/>
    <property type="evidence" value="ECO:0007669"/>
    <property type="project" value="UniProtKB-KW"/>
</dbReference>
<keyword evidence="7" id="KW-0677">Repeat</keyword>
<comment type="similarity">
    <text evidence="1">Belongs to the cytidylyltransferase family.</text>
</comment>